<comment type="caution">
    <text evidence="2">The sequence shown here is derived from an EMBL/GenBank/DDBJ whole genome shotgun (WGS) entry which is preliminary data.</text>
</comment>
<evidence type="ECO:0000313" key="3">
    <source>
        <dbReference type="Proteomes" id="UP000019141"/>
    </source>
</evidence>
<accession>W4LIR7</accession>
<dbReference type="AlphaFoldDB" id="W4LIR7"/>
<proteinExistence type="predicted"/>
<name>W4LIR7_ENTF1</name>
<evidence type="ECO:0000256" key="1">
    <source>
        <dbReference type="SAM" id="MobiDB-lite"/>
    </source>
</evidence>
<reference evidence="2 3" key="1">
    <citation type="journal article" date="2014" name="Nature">
        <title>An environmental bacterial taxon with a large and distinct metabolic repertoire.</title>
        <authorList>
            <person name="Wilson M.C."/>
            <person name="Mori T."/>
            <person name="Ruckert C."/>
            <person name="Uria A.R."/>
            <person name="Helf M.J."/>
            <person name="Takada K."/>
            <person name="Gernert C."/>
            <person name="Steffens U.A."/>
            <person name="Heycke N."/>
            <person name="Schmitt S."/>
            <person name="Rinke C."/>
            <person name="Helfrich E.J."/>
            <person name="Brachmann A.O."/>
            <person name="Gurgui C."/>
            <person name="Wakimoto T."/>
            <person name="Kracht M."/>
            <person name="Crusemann M."/>
            <person name="Hentschel U."/>
            <person name="Abe I."/>
            <person name="Matsunaga S."/>
            <person name="Kalinowski J."/>
            <person name="Takeyama H."/>
            <person name="Piel J."/>
        </authorList>
    </citation>
    <scope>NUCLEOTIDE SEQUENCE [LARGE SCALE GENOMIC DNA]</scope>
    <source>
        <strain evidence="3">TSY1</strain>
    </source>
</reference>
<keyword evidence="3" id="KW-1185">Reference proteome</keyword>
<dbReference type="EMBL" id="AZHW01000620">
    <property type="protein sequence ID" value="ETW97784.1"/>
    <property type="molecule type" value="Genomic_DNA"/>
</dbReference>
<feature type="compositionally biased region" description="Basic residues" evidence="1">
    <location>
        <begin position="1"/>
        <end position="19"/>
    </location>
</feature>
<feature type="region of interest" description="Disordered" evidence="1">
    <location>
        <begin position="1"/>
        <end position="20"/>
    </location>
</feature>
<dbReference type="HOGENOM" id="CLU_1764654_0_0_7"/>
<dbReference type="Proteomes" id="UP000019141">
    <property type="component" value="Unassembled WGS sequence"/>
</dbReference>
<protein>
    <submittedName>
        <fullName evidence="2">Uncharacterized protein</fullName>
    </submittedName>
</protein>
<organism evidence="2 3">
    <name type="scientific">Entotheonella factor</name>
    <dbReference type="NCBI Taxonomy" id="1429438"/>
    <lineage>
        <taxon>Bacteria</taxon>
        <taxon>Pseudomonadati</taxon>
        <taxon>Nitrospinota/Tectimicrobiota group</taxon>
        <taxon>Candidatus Tectimicrobiota</taxon>
        <taxon>Candidatus Entotheonellia</taxon>
        <taxon>Candidatus Entotheonellales</taxon>
        <taxon>Candidatus Entotheonellaceae</taxon>
        <taxon>Candidatus Entotheonella</taxon>
    </lineage>
</organism>
<gene>
    <name evidence="2" type="ORF">ETSY1_21335</name>
</gene>
<sequence length="147" mass="16669">MSERRRRRGKGGGRGRRTGKGFMDAALDAYVRHLALEKWREVLDRQEALEESLHEAVQASGHFAGCGPYQDIWERWWQDEVVAVQEIEGTSLFGCIEVAIQGALKEEIGTRQERGDAPLEDGLAYKMFIDRAMNRLFAEEAGSLEEL</sequence>
<evidence type="ECO:0000313" key="2">
    <source>
        <dbReference type="EMBL" id="ETW97784.1"/>
    </source>
</evidence>